<keyword evidence="5" id="KW-0408">Iron</keyword>
<keyword evidence="3" id="KW-0949">S-adenosyl-L-methionine</keyword>
<dbReference type="SFLD" id="SFLDF00285">
    <property type="entry name" value="anaerobic_Ser-type_sulfatase-m"/>
    <property type="match status" value="1"/>
</dbReference>
<name>A0A0G3HIQ4_9CORY</name>
<dbReference type="Pfam" id="PF13186">
    <property type="entry name" value="SPASM"/>
    <property type="match status" value="1"/>
</dbReference>
<organism evidence="9 10">
    <name type="scientific">Corynebacterium uterequi</name>
    <dbReference type="NCBI Taxonomy" id="1072256"/>
    <lineage>
        <taxon>Bacteria</taxon>
        <taxon>Bacillati</taxon>
        <taxon>Actinomycetota</taxon>
        <taxon>Actinomycetes</taxon>
        <taxon>Mycobacteriales</taxon>
        <taxon>Corynebacteriaceae</taxon>
        <taxon>Corynebacterium</taxon>
    </lineage>
</organism>
<dbReference type="GO" id="GO:0046872">
    <property type="term" value="F:metal ion binding"/>
    <property type="evidence" value="ECO:0007669"/>
    <property type="project" value="UniProtKB-KW"/>
</dbReference>
<dbReference type="CDD" id="cd21120">
    <property type="entry name" value="SPASM_anSME"/>
    <property type="match status" value="1"/>
</dbReference>
<dbReference type="SFLD" id="SFLDG01386">
    <property type="entry name" value="main_SPASM_domain-containing"/>
    <property type="match status" value="1"/>
</dbReference>
<dbReference type="GO" id="GO:0016491">
    <property type="term" value="F:oxidoreductase activity"/>
    <property type="evidence" value="ECO:0007669"/>
    <property type="project" value="InterPro"/>
</dbReference>
<dbReference type="InterPro" id="IPR047207">
    <property type="entry name" value="SPASM_anSME"/>
</dbReference>
<evidence type="ECO:0000259" key="8">
    <source>
        <dbReference type="PROSITE" id="PS51918"/>
    </source>
</evidence>
<dbReference type="NCBIfam" id="TIGR03942">
    <property type="entry name" value="sulfatase_rSAM"/>
    <property type="match status" value="1"/>
</dbReference>
<dbReference type="SFLD" id="SFLDG01067">
    <property type="entry name" value="SPASM/twitch_domain_containing"/>
    <property type="match status" value="1"/>
</dbReference>
<gene>
    <name evidence="9" type="ORF">CUTER_09270</name>
</gene>
<dbReference type="NCBIfam" id="TIGR04085">
    <property type="entry name" value="rSAM_more_4Fe4S"/>
    <property type="match status" value="1"/>
</dbReference>
<reference evidence="10" key="2">
    <citation type="submission" date="2015-05" db="EMBL/GenBank/DDBJ databases">
        <title>Complete genome sequence of Corynebacterium uterequi DSM 45634, isolated from the uterus of a maiden mare.</title>
        <authorList>
            <person name="Ruckert C."/>
            <person name="Albersmeier A."/>
            <person name="Winkler A."/>
            <person name="Tauch A."/>
        </authorList>
    </citation>
    <scope>NUCLEOTIDE SEQUENCE [LARGE SCALE GENOMIC DNA]</scope>
    <source>
        <strain evidence="10">DSM 45634</strain>
    </source>
</reference>
<comment type="similarity">
    <text evidence="7">Belongs to the radical SAM superfamily. Anaerobic sulfatase-maturating enzyme family.</text>
</comment>
<sequence length="417" mass="46752">MTSMPRSDHPRRHIPLSVVVKPTGAACNLDCTYCFFLSKELLYSSHNQRLDEETLDAFVRSYLDTHPDGEVTFLWQGGEPTMRGLPFFATAFELAERYRRPGQTVRHALQTNATLLTERWAELLAAYDVLVGVSMDGPAPVHDTFRVNRAGRGTHAQVLRGWRVLEAAGVRRNLLCTVHAGNQHLGREVYTYFRDELGAEFIQFIPIVERVEPEELARVSGGWNASTGLLYQQNGTSVTDRSVDPHAYGAFLLDVFEEWRARDIGTVFVQDFDSALSALFGQPTVCVHAPECGNNLAMEFNGDVYACDHWVEPEWLLGNVNDTGLDDLVGSPRFAAFSRKKRLELPATCRGCDVRPLCHGGCPKDRFVGEAQENYLCAGYHHFYSTILPDLIGMARLIQSGRSADEWMHPHVRSSAF</sequence>
<dbReference type="SFLD" id="SFLDG01072">
    <property type="entry name" value="dehydrogenase_like"/>
    <property type="match status" value="1"/>
</dbReference>
<evidence type="ECO:0000256" key="4">
    <source>
        <dbReference type="ARBA" id="ARBA00022723"/>
    </source>
</evidence>
<accession>A0A0G3HIQ4</accession>
<dbReference type="PANTHER" id="PTHR43273">
    <property type="entry name" value="ANAEROBIC SULFATASE-MATURATING ENZYME HOMOLOG ASLB-RELATED"/>
    <property type="match status" value="1"/>
</dbReference>
<dbReference type="InterPro" id="IPR058240">
    <property type="entry name" value="rSAM_sf"/>
</dbReference>
<keyword evidence="2" id="KW-0004">4Fe-4S</keyword>
<dbReference type="EMBL" id="CP011546">
    <property type="protein sequence ID" value="AKK11823.1"/>
    <property type="molecule type" value="Genomic_DNA"/>
</dbReference>
<protein>
    <submittedName>
        <fullName evidence="9">Anaerobic sulfatase-maturating enzyme</fullName>
    </submittedName>
</protein>
<evidence type="ECO:0000256" key="6">
    <source>
        <dbReference type="ARBA" id="ARBA00023014"/>
    </source>
</evidence>
<proteinExistence type="inferred from homology"/>
<dbReference type="SFLD" id="SFLDS00029">
    <property type="entry name" value="Radical_SAM"/>
    <property type="match status" value="1"/>
</dbReference>
<evidence type="ECO:0000256" key="1">
    <source>
        <dbReference type="ARBA" id="ARBA00001966"/>
    </source>
</evidence>
<dbReference type="PANTHER" id="PTHR43273:SF3">
    <property type="entry name" value="ANAEROBIC SULFATASE-MATURATING ENZYME HOMOLOG ASLB-RELATED"/>
    <property type="match status" value="1"/>
</dbReference>
<evidence type="ECO:0000313" key="10">
    <source>
        <dbReference type="Proteomes" id="UP000035548"/>
    </source>
</evidence>
<evidence type="ECO:0000313" key="9">
    <source>
        <dbReference type="EMBL" id="AKK11823.1"/>
    </source>
</evidence>
<dbReference type="PATRIC" id="fig|1072256.5.peg.1826"/>
<dbReference type="Gene3D" id="3.20.20.70">
    <property type="entry name" value="Aldolase class I"/>
    <property type="match status" value="1"/>
</dbReference>
<evidence type="ECO:0000256" key="7">
    <source>
        <dbReference type="ARBA" id="ARBA00023601"/>
    </source>
</evidence>
<dbReference type="InterPro" id="IPR007197">
    <property type="entry name" value="rSAM"/>
</dbReference>
<dbReference type="InterPro" id="IPR023867">
    <property type="entry name" value="Sulphatase_maturase_rSAM"/>
</dbReference>
<keyword evidence="6" id="KW-0411">Iron-sulfur</keyword>
<evidence type="ECO:0000256" key="3">
    <source>
        <dbReference type="ARBA" id="ARBA00022691"/>
    </source>
</evidence>
<evidence type="ECO:0000256" key="5">
    <source>
        <dbReference type="ARBA" id="ARBA00023004"/>
    </source>
</evidence>
<dbReference type="Proteomes" id="UP000035548">
    <property type="component" value="Chromosome"/>
</dbReference>
<keyword evidence="4" id="KW-0479">Metal-binding</keyword>
<dbReference type="SUPFAM" id="SSF102114">
    <property type="entry name" value="Radical SAM enzymes"/>
    <property type="match status" value="1"/>
</dbReference>
<reference evidence="9 10" key="1">
    <citation type="journal article" date="2015" name="Genome Announc.">
        <title>Virulence Factor Genes Detected in the Complete Genome Sequence of Corynebacterium uterequi DSM 45634, Isolated from the Uterus of a Maiden Mare.</title>
        <authorList>
            <person name="Ruckert C."/>
            <person name="Kriete M."/>
            <person name="Jaenicke S."/>
            <person name="Winkler A."/>
            <person name="Tauch A."/>
        </authorList>
    </citation>
    <scope>NUCLEOTIDE SEQUENCE [LARGE SCALE GENOMIC DNA]</scope>
    <source>
        <strain evidence="9 10">DSM 45634</strain>
    </source>
</reference>
<dbReference type="PROSITE" id="PS51918">
    <property type="entry name" value="RADICAL_SAM"/>
    <property type="match status" value="1"/>
</dbReference>
<dbReference type="CDD" id="cd01335">
    <property type="entry name" value="Radical_SAM"/>
    <property type="match status" value="1"/>
</dbReference>
<evidence type="ECO:0000256" key="2">
    <source>
        <dbReference type="ARBA" id="ARBA00022485"/>
    </source>
</evidence>
<dbReference type="STRING" id="1072256.CUTER_09270"/>
<dbReference type="GO" id="GO:0051539">
    <property type="term" value="F:4 iron, 4 sulfur cluster binding"/>
    <property type="evidence" value="ECO:0007669"/>
    <property type="project" value="UniProtKB-KW"/>
</dbReference>
<comment type="cofactor">
    <cofactor evidence="1">
        <name>[4Fe-4S] cluster</name>
        <dbReference type="ChEBI" id="CHEBI:49883"/>
    </cofactor>
</comment>
<dbReference type="KEGG" id="cut:CUTER_09270"/>
<keyword evidence="10" id="KW-1185">Reference proteome</keyword>
<dbReference type="InterPro" id="IPR023885">
    <property type="entry name" value="4Fe4S-binding_SPASM_dom"/>
</dbReference>
<dbReference type="Pfam" id="PF04055">
    <property type="entry name" value="Radical_SAM"/>
    <property type="match status" value="1"/>
</dbReference>
<dbReference type="InterPro" id="IPR013785">
    <property type="entry name" value="Aldolase_TIM"/>
</dbReference>
<feature type="domain" description="Radical SAM core" evidence="8">
    <location>
        <begin position="6"/>
        <end position="236"/>
    </location>
</feature>
<dbReference type="InterPro" id="IPR034491">
    <property type="entry name" value="Anaerob_Ser_sulfatase-maturase"/>
</dbReference>
<dbReference type="AlphaFoldDB" id="A0A0G3HIQ4"/>